<reference evidence="1" key="1">
    <citation type="submission" date="2020-11" db="EMBL/GenBank/DDBJ databases">
        <title>Sequencing the genomes of 1000 actinobacteria strains.</title>
        <authorList>
            <person name="Klenk H.-P."/>
        </authorList>
    </citation>
    <scope>NUCLEOTIDE SEQUENCE</scope>
    <source>
        <strain evidence="1">DSM 45632</strain>
    </source>
</reference>
<protein>
    <submittedName>
        <fullName evidence="1">mRNA interferase RelE/StbE</fullName>
    </submittedName>
</protein>
<dbReference type="EMBL" id="JADOUE010000001">
    <property type="protein sequence ID" value="MBG6122718.1"/>
    <property type="molecule type" value="Genomic_DNA"/>
</dbReference>
<evidence type="ECO:0000313" key="2">
    <source>
        <dbReference type="Proteomes" id="UP000658613"/>
    </source>
</evidence>
<accession>A0A931E5C3</accession>
<comment type="caution">
    <text evidence="1">The sequence shown here is derived from an EMBL/GenBank/DDBJ whole genome shotgun (WGS) entry which is preliminary data.</text>
</comment>
<keyword evidence="2" id="KW-1185">Reference proteome</keyword>
<dbReference type="InterPro" id="IPR035093">
    <property type="entry name" value="RelE/ParE_toxin_dom_sf"/>
</dbReference>
<evidence type="ECO:0000313" key="1">
    <source>
        <dbReference type="EMBL" id="MBG6122718.1"/>
    </source>
</evidence>
<gene>
    <name evidence="1" type="ORF">IW254_001687</name>
</gene>
<proteinExistence type="predicted"/>
<dbReference type="Proteomes" id="UP000658613">
    <property type="component" value="Unassembled WGS sequence"/>
</dbReference>
<dbReference type="RefSeq" id="WP_196825061.1">
    <property type="nucleotide sequence ID" value="NZ_CP046980.1"/>
</dbReference>
<name>A0A931E5C3_9CORY</name>
<dbReference type="AlphaFoldDB" id="A0A931E5C3"/>
<organism evidence="1 2">
    <name type="scientific">Corynebacterium aquatimens</name>
    <dbReference type="NCBI Taxonomy" id="1190508"/>
    <lineage>
        <taxon>Bacteria</taxon>
        <taxon>Bacillati</taxon>
        <taxon>Actinomycetota</taxon>
        <taxon>Actinomycetes</taxon>
        <taxon>Mycobacteriales</taxon>
        <taxon>Corynebacteriaceae</taxon>
        <taxon>Corynebacterium</taxon>
    </lineage>
</organism>
<dbReference type="SUPFAM" id="SSF143011">
    <property type="entry name" value="RelE-like"/>
    <property type="match status" value="1"/>
</dbReference>
<sequence length="187" mass="21639">MTNPERAARIRLLSEAVADVERLVRKDPSVGRAILLKMLLLERAPHAGEPLLGDLIGFRKLVVGNRNYRIVWREETDSRFQPVLTVAEVWAVGERENEHVYKVLRDRTDEIERRGNKDHVPLVEVVHQLDSFFSDIQALSEPEQITALPTWLRQALKDQLHLSDSEIDAMSQDEAQRRLADYWSQPR</sequence>